<keyword evidence="8" id="KW-0902">Two-component regulatory system</keyword>
<name>A0A6I3LPQ0_9FLAO</name>
<dbReference type="PANTHER" id="PTHR24421">
    <property type="entry name" value="NITRATE/NITRITE SENSOR PROTEIN NARX-RELATED"/>
    <property type="match status" value="1"/>
</dbReference>
<evidence type="ECO:0000256" key="8">
    <source>
        <dbReference type="ARBA" id="ARBA00023012"/>
    </source>
</evidence>
<dbReference type="SUPFAM" id="SSF55874">
    <property type="entry name" value="ATPase domain of HSP90 chaperone/DNA topoisomerase II/histidine kinase"/>
    <property type="match status" value="1"/>
</dbReference>
<dbReference type="EMBL" id="WMJX01000024">
    <property type="protein sequence ID" value="MTG98631.1"/>
    <property type="molecule type" value="Genomic_DNA"/>
</dbReference>
<sequence>MNKLYLYALKTPNMHFTGKLFNFLFLALITTLVIGCQQNKSTHQLDLDFLFKIKLSDPQQDSIAKNVEHLTQRALTSKNTLKDRELIDSVLDQLRWTDAKEFVTLAHIAKKDAIKSKDQNRLASIYNDLAVYYQDKGLYDSVYYYHLQSENIYKKLQDNYAIAENNFYQGILFYELGLQIESEVKIAKALKLLEKKPNNPVYMLALQTMAYHYTDQNNLDKAEQYLDRAFQVYQRIKDNPKLIAQNRKYLFLGNLYANYSMISYFREDYNKAEIFAQKGIEEIQKNFNPFIFSFVNMDYQLALYKQGNNPNIIEGLMISYKIHDKLDYDFYKADLSIAIAQIYQEENQSENAIKWAKKSYDIAKKANLNLQQKQAIEFLLLQDSSSKNYHLIEELIQLNKVLHQREKQTQEKFTKIEYETLYIVNENKSLRFKITVIITVSIVVFLSLIFLFFYTRTKAKNIALKNLAIKKSIDEKILNLLFLNNKLQQSSINSERNRIANDLHDGVINSIFTLRFNLQQLQSDNQQLQDSLVGELQRLEAKIREISHELANSSAFNKNSFEELITQLVKQQKNPYNTKFTLTIESDVCMESLSVEEKINLYYILNEILDNVNKHSQAINCLVNFYIIDNQLILTVTDDGIGMDKEQSREQTLKHIKDRANIIQAKLNIESNNPVGTKITLEI</sequence>
<dbReference type="OrthoDB" id="9760839at2"/>
<dbReference type="AlphaFoldDB" id="A0A6I3LPQ0"/>
<dbReference type="GO" id="GO:0046983">
    <property type="term" value="F:protein dimerization activity"/>
    <property type="evidence" value="ECO:0007669"/>
    <property type="project" value="InterPro"/>
</dbReference>
<feature type="domain" description="Signal transduction histidine kinase subgroup 3 dimerisation and phosphoacceptor" evidence="11">
    <location>
        <begin position="495"/>
        <end position="549"/>
    </location>
</feature>
<keyword evidence="13" id="KW-1185">Reference proteome</keyword>
<dbReference type="Gene3D" id="1.25.40.10">
    <property type="entry name" value="Tetratricopeptide repeat domain"/>
    <property type="match status" value="1"/>
</dbReference>
<dbReference type="Proteomes" id="UP000438760">
    <property type="component" value="Unassembled WGS sequence"/>
</dbReference>
<evidence type="ECO:0000259" key="11">
    <source>
        <dbReference type="Pfam" id="PF07730"/>
    </source>
</evidence>
<proteinExistence type="predicted"/>
<evidence type="ECO:0000256" key="3">
    <source>
        <dbReference type="ARBA" id="ARBA00022553"/>
    </source>
</evidence>
<gene>
    <name evidence="12" type="ORF">GJV76_10915</name>
</gene>
<dbReference type="GO" id="GO:0016020">
    <property type="term" value="C:membrane"/>
    <property type="evidence" value="ECO:0007669"/>
    <property type="project" value="InterPro"/>
</dbReference>
<dbReference type="RefSeq" id="WP_155092653.1">
    <property type="nucleotide sequence ID" value="NZ_CP102754.1"/>
</dbReference>
<dbReference type="SUPFAM" id="SSF48452">
    <property type="entry name" value="TPR-like"/>
    <property type="match status" value="1"/>
</dbReference>
<evidence type="ECO:0000256" key="1">
    <source>
        <dbReference type="ARBA" id="ARBA00000085"/>
    </source>
</evidence>
<keyword evidence="9" id="KW-0175">Coiled coil</keyword>
<keyword evidence="10" id="KW-0812">Transmembrane</keyword>
<feature type="coiled-coil region" evidence="9">
    <location>
        <begin position="518"/>
        <end position="549"/>
    </location>
</feature>
<evidence type="ECO:0000256" key="7">
    <source>
        <dbReference type="ARBA" id="ARBA00022840"/>
    </source>
</evidence>
<evidence type="ECO:0000256" key="5">
    <source>
        <dbReference type="ARBA" id="ARBA00022741"/>
    </source>
</evidence>
<feature type="transmembrane region" description="Helical" evidence="10">
    <location>
        <begin position="20"/>
        <end position="36"/>
    </location>
</feature>
<evidence type="ECO:0000256" key="2">
    <source>
        <dbReference type="ARBA" id="ARBA00012438"/>
    </source>
</evidence>
<feature type="transmembrane region" description="Helical" evidence="10">
    <location>
        <begin position="434"/>
        <end position="454"/>
    </location>
</feature>
<accession>A0A6I3LPQ0</accession>
<keyword evidence="10" id="KW-0472">Membrane</keyword>
<dbReference type="GO" id="GO:0000155">
    <property type="term" value="F:phosphorelay sensor kinase activity"/>
    <property type="evidence" value="ECO:0007669"/>
    <property type="project" value="InterPro"/>
</dbReference>
<keyword evidence="10" id="KW-1133">Transmembrane helix</keyword>
<dbReference type="InterPro" id="IPR036890">
    <property type="entry name" value="HATPase_C_sf"/>
</dbReference>
<organism evidence="12 13">
    <name type="scientific">Myroides albus</name>
    <dbReference type="NCBI Taxonomy" id="2562892"/>
    <lineage>
        <taxon>Bacteria</taxon>
        <taxon>Pseudomonadati</taxon>
        <taxon>Bacteroidota</taxon>
        <taxon>Flavobacteriia</taxon>
        <taxon>Flavobacteriales</taxon>
        <taxon>Flavobacteriaceae</taxon>
        <taxon>Myroides</taxon>
    </lineage>
</organism>
<dbReference type="InterPro" id="IPR011990">
    <property type="entry name" value="TPR-like_helical_dom_sf"/>
</dbReference>
<reference evidence="12 13" key="1">
    <citation type="submission" date="2019-11" db="EMBL/GenBank/DDBJ databases">
        <title>Genome of Strain BIT-d1.</title>
        <authorList>
            <person name="Yang Y."/>
        </authorList>
    </citation>
    <scope>NUCLEOTIDE SEQUENCE [LARGE SCALE GENOMIC DNA]</scope>
    <source>
        <strain evidence="12 13">BIT-d1</strain>
    </source>
</reference>
<comment type="caution">
    <text evidence="12">The sequence shown here is derived from an EMBL/GenBank/DDBJ whole genome shotgun (WGS) entry which is preliminary data.</text>
</comment>
<evidence type="ECO:0000313" key="12">
    <source>
        <dbReference type="EMBL" id="MTG98631.1"/>
    </source>
</evidence>
<protein>
    <recommendedName>
        <fullName evidence="2">histidine kinase</fullName>
        <ecNumber evidence="2">2.7.13.3</ecNumber>
    </recommendedName>
</protein>
<dbReference type="Gene3D" id="1.20.5.1930">
    <property type="match status" value="1"/>
</dbReference>
<keyword evidence="4" id="KW-0808">Transferase</keyword>
<dbReference type="GO" id="GO:0005524">
    <property type="term" value="F:ATP binding"/>
    <property type="evidence" value="ECO:0007669"/>
    <property type="project" value="UniProtKB-KW"/>
</dbReference>
<evidence type="ECO:0000256" key="10">
    <source>
        <dbReference type="SAM" id="Phobius"/>
    </source>
</evidence>
<dbReference type="Gene3D" id="3.30.565.10">
    <property type="entry name" value="Histidine kinase-like ATPase, C-terminal domain"/>
    <property type="match status" value="1"/>
</dbReference>
<evidence type="ECO:0000256" key="9">
    <source>
        <dbReference type="SAM" id="Coils"/>
    </source>
</evidence>
<keyword evidence="3" id="KW-0597">Phosphoprotein</keyword>
<keyword evidence="5" id="KW-0547">Nucleotide-binding</keyword>
<dbReference type="InterPro" id="IPR050482">
    <property type="entry name" value="Sensor_HK_TwoCompSys"/>
</dbReference>
<dbReference type="CDD" id="cd16917">
    <property type="entry name" value="HATPase_UhpB-NarQ-NarX-like"/>
    <property type="match status" value="1"/>
</dbReference>
<comment type="catalytic activity">
    <reaction evidence="1">
        <text>ATP + protein L-histidine = ADP + protein N-phospho-L-histidine.</text>
        <dbReference type="EC" id="2.7.13.3"/>
    </reaction>
</comment>
<dbReference type="EC" id="2.7.13.3" evidence="2"/>
<evidence type="ECO:0000256" key="6">
    <source>
        <dbReference type="ARBA" id="ARBA00022777"/>
    </source>
</evidence>
<dbReference type="PANTHER" id="PTHR24421:SF10">
    <property type="entry name" value="NITRATE_NITRITE SENSOR PROTEIN NARQ"/>
    <property type="match status" value="1"/>
</dbReference>
<keyword evidence="6" id="KW-0418">Kinase</keyword>
<dbReference type="InterPro" id="IPR011712">
    <property type="entry name" value="Sig_transdc_His_kin_sub3_dim/P"/>
</dbReference>
<evidence type="ECO:0000313" key="13">
    <source>
        <dbReference type="Proteomes" id="UP000438760"/>
    </source>
</evidence>
<dbReference type="Pfam" id="PF07730">
    <property type="entry name" value="HisKA_3"/>
    <property type="match status" value="1"/>
</dbReference>
<evidence type="ECO:0000256" key="4">
    <source>
        <dbReference type="ARBA" id="ARBA00022679"/>
    </source>
</evidence>
<keyword evidence="7" id="KW-0067">ATP-binding</keyword>